<sequence length="145" mass="16807">MLCKTSVIRNIVRDIPRLKLKISNVREMLIDAKKEFNINANAALFVADFNTHGEKFCLVSSLYEPNVKLREYGWFHNKFVSDIGLYEKYKYIDGYSSFEWRQGVKHDADVPDACKSGGMSCPWFILDAVDIMDLSKFYLKYRADG</sequence>
<evidence type="ECO:0000313" key="1">
    <source>
        <dbReference type="EMBL" id="RZN65621.1"/>
    </source>
</evidence>
<proteinExistence type="predicted"/>
<dbReference type="EMBL" id="RXIF01000001">
    <property type="protein sequence ID" value="RZN65621.1"/>
    <property type="molecule type" value="Genomic_DNA"/>
</dbReference>
<protein>
    <submittedName>
        <fullName evidence="1">Uncharacterized protein</fullName>
    </submittedName>
</protein>
<reference evidence="1 2" key="1">
    <citation type="journal article" date="2019" name="Nat. Microbiol.">
        <title>Wide diversity of methane and short-chain alkane metabolisms in uncultured archaea.</title>
        <authorList>
            <person name="Borrel G."/>
            <person name="Adam P.S."/>
            <person name="McKay L.J."/>
            <person name="Chen L.X."/>
            <person name="Sierra-Garcia I.N."/>
            <person name="Sieber C.M."/>
            <person name="Letourneur Q."/>
            <person name="Ghozlane A."/>
            <person name="Andersen G.L."/>
            <person name="Li W.J."/>
            <person name="Hallam S.J."/>
            <person name="Muyzer G."/>
            <person name="de Oliveira V.M."/>
            <person name="Inskeep W.P."/>
            <person name="Banfield J.F."/>
            <person name="Gribaldo S."/>
        </authorList>
    </citation>
    <scope>NUCLEOTIDE SEQUENCE [LARGE SCALE GENOMIC DNA]</scope>
    <source>
        <strain evidence="1">NM1a</strain>
    </source>
</reference>
<accession>A0A520KV81</accession>
<gene>
    <name evidence="1" type="ORF">EF806_00070</name>
</gene>
<organism evidence="1 2">
    <name type="scientific">Methanoliparum thermophilum</name>
    <dbReference type="NCBI Taxonomy" id="2491083"/>
    <lineage>
        <taxon>Archaea</taxon>
        <taxon>Methanobacteriati</taxon>
        <taxon>Methanobacteriota</taxon>
        <taxon>Candidatus Methanoliparia</taxon>
        <taxon>Candidatus Methanoliparales</taxon>
        <taxon>Candidatus Methanoliparaceae</taxon>
        <taxon>Candidatus Methanoliparum</taxon>
    </lineage>
</organism>
<dbReference type="AlphaFoldDB" id="A0A520KV81"/>
<name>A0A520KV81_METT2</name>
<evidence type="ECO:0000313" key="2">
    <source>
        <dbReference type="Proteomes" id="UP000317158"/>
    </source>
</evidence>
<comment type="caution">
    <text evidence="1">The sequence shown here is derived from an EMBL/GenBank/DDBJ whole genome shotgun (WGS) entry which is preliminary data.</text>
</comment>
<dbReference type="Proteomes" id="UP000317158">
    <property type="component" value="Unassembled WGS sequence"/>
</dbReference>